<feature type="domain" description="Amphi-Trp" evidence="3">
    <location>
        <begin position="1"/>
        <end position="80"/>
    </location>
</feature>
<feature type="domain" description="DUF1508" evidence="2">
    <location>
        <begin position="95"/>
        <end position="143"/>
    </location>
</feature>
<feature type="region of interest" description="Disordered" evidence="1">
    <location>
        <begin position="180"/>
        <end position="224"/>
    </location>
</feature>
<feature type="compositionally biased region" description="Acidic residues" evidence="1">
    <location>
        <begin position="213"/>
        <end position="224"/>
    </location>
</feature>
<evidence type="ECO:0000259" key="2">
    <source>
        <dbReference type="Pfam" id="PF07411"/>
    </source>
</evidence>
<dbReference type="OrthoDB" id="108721at2157"/>
<keyword evidence="5" id="KW-1185">Reference proteome</keyword>
<dbReference type="SUPFAM" id="SSF160113">
    <property type="entry name" value="YegP-like"/>
    <property type="match status" value="2"/>
</dbReference>
<dbReference type="InterPro" id="IPR010879">
    <property type="entry name" value="DUF1508"/>
</dbReference>
<name>A0A2G1WND8_9EURY</name>
<reference evidence="4 5" key="1">
    <citation type="journal article" date="2014" name="Front. Microbiol.">
        <title>Population and genomic analysis of the genus Halorubrum.</title>
        <authorList>
            <person name="Fullmer M.S."/>
            <person name="Soucy S.M."/>
            <person name="Swithers K.S."/>
            <person name="Makkay A.M."/>
            <person name="Wheeler R."/>
            <person name="Ventosa A."/>
            <person name="Gogarten J.P."/>
            <person name="Papke R.T."/>
        </authorList>
    </citation>
    <scope>NUCLEOTIDE SEQUENCE [LARGE SCALE GENOMIC DNA]</scope>
    <source>
        <strain evidence="4 5">C49</strain>
    </source>
</reference>
<protein>
    <recommendedName>
        <fullName evidence="6">DUF1508 domain-containing protein</fullName>
    </recommendedName>
</protein>
<evidence type="ECO:0008006" key="6">
    <source>
        <dbReference type="Google" id="ProtNLM"/>
    </source>
</evidence>
<dbReference type="Gene3D" id="2.30.29.80">
    <property type="match status" value="1"/>
</dbReference>
<dbReference type="AlphaFoldDB" id="A0A2G1WND8"/>
<dbReference type="InterPro" id="IPR051141">
    <property type="entry name" value="UPF0339_domain"/>
</dbReference>
<dbReference type="PANTHER" id="PTHR40606">
    <property type="match status" value="1"/>
</dbReference>
<dbReference type="Pfam" id="PF07411">
    <property type="entry name" value="DUF1508"/>
    <property type="match status" value="2"/>
</dbReference>
<dbReference type="PANTHER" id="PTHR40606:SF1">
    <property type="entry name" value="UPF0339 PROTEIN YEGP"/>
    <property type="match status" value="1"/>
</dbReference>
<dbReference type="EMBL" id="NHOA01000004">
    <property type="protein sequence ID" value="PHQ40483.1"/>
    <property type="molecule type" value="Genomic_DNA"/>
</dbReference>
<dbReference type="RefSeq" id="WP_099253803.1">
    <property type="nucleotide sequence ID" value="NZ_NHOA01000004.1"/>
</dbReference>
<proteinExistence type="predicted"/>
<feature type="region of interest" description="Disordered" evidence="1">
    <location>
        <begin position="115"/>
        <end position="139"/>
    </location>
</feature>
<dbReference type="InterPro" id="IPR027598">
    <property type="entry name" value="Amphi-Trp_dom"/>
</dbReference>
<dbReference type="NCBIfam" id="TIGR04354">
    <property type="entry name" value="amphi-Trp"/>
    <property type="match status" value="1"/>
</dbReference>
<evidence type="ECO:0000259" key="3">
    <source>
        <dbReference type="Pfam" id="PF20068"/>
    </source>
</evidence>
<gene>
    <name evidence="4" type="ORF">DJ69_00465</name>
</gene>
<dbReference type="Pfam" id="PF20068">
    <property type="entry name" value="Amphi-Trp"/>
    <property type="match status" value="1"/>
</dbReference>
<evidence type="ECO:0000313" key="5">
    <source>
        <dbReference type="Proteomes" id="UP000222824"/>
    </source>
</evidence>
<accession>A0A2G1WND8</accession>
<dbReference type="Proteomes" id="UP000222824">
    <property type="component" value="Unassembled WGS sequence"/>
</dbReference>
<dbReference type="NCBIfam" id="NF041908">
    <property type="entry name" value="HVO_2922"/>
    <property type="match status" value="2"/>
</dbReference>
<evidence type="ECO:0000256" key="1">
    <source>
        <dbReference type="SAM" id="MobiDB-lite"/>
    </source>
</evidence>
<comment type="caution">
    <text evidence="4">The sequence shown here is derived from an EMBL/GenBank/DDBJ whole genome shotgun (WGS) entry which is preliminary data.</text>
</comment>
<dbReference type="InterPro" id="IPR036913">
    <property type="entry name" value="YegP-like_sf"/>
</dbReference>
<organism evidence="4 5">
    <name type="scientific">Halorubrum persicum</name>
    <dbReference type="NCBI Taxonomy" id="1383844"/>
    <lineage>
        <taxon>Archaea</taxon>
        <taxon>Methanobacteriati</taxon>
        <taxon>Methanobacteriota</taxon>
        <taxon>Stenosarchaea group</taxon>
        <taxon>Halobacteria</taxon>
        <taxon>Halobacteriales</taxon>
        <taxon>Haloferacaceae</taxon>
        <taxon>Halorubrum</taxon>
    </lineage>
</organism>
<sequence length="224" mass="24357">MPEETVHESRKPRSRQALATYFRRIARALGRGEPVPVDDAGTVTVDPAAEQEVEVELEREDGTVHFEVEMEWPEAEGEIDDDAAASKATFELYADNAGDWRWRLVHDNGNIIADGGGGYSDKRDATSGIESVQRNAPGAHVIDAARDEEAPDDGGSNATFELFRDKADDHRWRLVHDNGNIIADGGQGYASKQKAKQGLNSVKSNAPGAAVEEPGDDDEATEEE</sequence>
<feature type="domain" description="DUF1508" evidence="2">
    <location>
        <begin position="165"/>
        <end position="213"/>
    </location>
</feature>
<evidence type="ECO:0000313" key="4">
    <source>
        <dbReference type="EMBL" id="PHQ40483.1"/>
    </source>
</evidence>